<dbReference type="AlphaFoldDB" id="A0A9W9YTT5"/>
<organism evidence="2 3">
    <name type="scientific">Desmophyllum pertusum</name>
    <dbReference type="NCBI Taxonomy" id="174260"/>
    <lineage>
        <taxon>Eukaryota</taxon>
        <taxon>Metazoa</taxon>
        <taxon>Cnidaria</taxon>
        <taxon>Anthozoa</taxon>
        <taxon>Hexacorallia</taxon>
        <taxon>Scleractinia</taxon>
        <taxon>Caryophylliina</taxon>
        <taxon>Caryophylliidae</taxon>
        <taxon>Desmophyllum</taxon>
    </lineage>
</organism>
<dbReference type="GO" id="GO:0003727">
    <property type="term" value="F:single-stranded RNA binding"/>
    <property type="evidence" value="ECO:0007669"/>
    <property type="project" value="TreeGrafter"/>
</dbReference>
<dbReference type="OrthoDB" id="8898434at2759"/>
<dbReference type="PANTHER" id="PTHR45762">
    <property type="entry name" value="ZINC FINGER RNA-BINDING PROTEIN"/>
    <property type="match status" value="1"/>
</dbReference>
<protein>
    <submittedName>
        <fullName evidence="2">Interleukin enhancer-binding factor 3</fullName>
    </submittedName>
</protein>
<name>A0A9W9YTT5_9CNID</name>
<sequence length="69" mass="7982">MRVGVLAKGLLLHERLDVDLVVLCHDKPTRMLTDRVADLLPAHLAKVTEEKYEIKVVYEGSCYENHHYH</sequence>
<dbReference type="InterPro" id="IPR006561">
    <property type="entry name" value="DZF_dom"/>
</dbReference>
<comment type="caution">
    <text evidence="2">The sequence shown here is derived from an EMBL/GenBank/DDBJ whole genome shotgun (WGS) entry which is preliminary data.</text>
</comment>
<dbReference type="Proteomes" id="UP001163046">
    <property type="component" value="Unassembled WGS sequence"/>
</dbReference>
<keyword evidence="3" id="KW-1185">Reference proteome</keyword>
<evidence type="ECO:0000313" key="2">
    <source>
        <dbReference type="EMBL" id="KAJ7369331.1"/>
    </source>
</evidence>
<dbReference type="GO" id="GO:0071011">
    <property type="term" value="C:precatalytic spliceosome"/>
    <property type="evidence" value="ECO:0007669"/>
    <property type="project" value="TreeGrafter"/>
</dbReference>
<dbReference type="Gene3D" id="3.30.460.10">
    <property type="entry name" value="Beta Polymerase, domain 2"/>
    <property type="match status" value="1"/>
</dbReference>
<dbReference type="Pfam" id="PF07528">
    <property type="entry name" value="DZF_N"/>
    <property type="match status" value="1"/>
</dbReference>
<dbReference type="PANTHER" id="PTHR45762:SF3">
    <property type="entry name" value="ZINC-FINGER PROTEIN AT 72D, ISOFORM B"/>
    <property type="match status" value="1"/>
</dbReference>
<accession>A0A9W9YTT5</accession>
<feature type="domain" description="DZF" evidence="1">
    <location>
        <begin position="1"/>
        <end position="69"/>
    </location>
</feature>
<dbReference type="GO" id="GO:0003725">
    <property type="term" value="F:double-stranded RNA binding"/>
    <property type="evidence" value="ECO:0007669"/>
    <property type="project" value="TreeGrafter"/>
</dbReference>
<reference evidence="2" key="1">
    <citation type="submission" date="2023-01" db="EMBL/GenBank/DDBJ databases">
        <title>Genome assembly of the deep-sea coral Lophelia pertusa.</title>
        <authorList>
            <person name="Herrera S."/>
            <person name="Cordes E."/>
        </authorList>
    </citation>
    <scope>NUCLEOTIDE SEQUENCE</scope>
    <source>
        <strain evidence="2">USNM1676648</strain>
        <tissue evidence="2">Polyp</tissue>
    </source>
</reference>
<dbReference type="EMBL" id="MU827061">
    <property type="protein sequence ID" value="KAJ7369331.1"/>
    <property type="molecule type" value="Genomic_DNA"/>
</dbReference>
<dbReference type="PROSITE" id="PS51703">
    <property type="entry name" value="DZF"/>
    <property type="match status" value="1"/>
</dbReference>
<dbReference type="InterPro" id="IPR043519">
    <property type="entry name" value="NT_sf"/>
</dbReference>
<dbReference type="InterPro" id="IPR049401">
    <property type="entry name" value="DZF_dom_N"/>
</dbReference>
<gene>
    <name evidence="2" type="primary">ILF3</name>
    <name evidence="2" type="ORF">OS493_039747</name>
</gene>
<proteinExistence type="predicted"/>
<evidence type="ECO:0000313" key="3">
    <source>
        <dbReference type="Proteomes" id="UP001163046"/>
    </source>
</evidence>
<evidence type="ECO:0000259" key="1">
    <source>
        <dbReference type="PROSITE" id="PS51703"/>
    </source>
</evidence>